<dbReference type="InterPro" id="IPR036291">
    <property type="entry name" value="NAD(P)-bd_dom_sf"/>
</dbReference>
<dbReference type="GO" id="GO:0030497">
    <property type="term" value="P:fatty acid elongation"/>
    <property type="evidence" value="ECO:0007669"/>
    <property type="project" value="TreeGrafter"/>
</dbReference>
<evidence type="ECO:0000256" key="1">
    <source>
        <dbReference type="ARBA" id="ARBA00006484"/>
    </source>
</evidence>
<comment type="similarity">
    <text evidence="1">Belongs to the short-chain dehydrogenases/reductases (SDR) family.</text>
</comment>
<sequence>MQITHQVIAITGGASGLGYAMAERLGKQGATLALLDRNAATLDEAVCALAAQGINAHGFAVDVADEQSVIDAFADIADRLGPVEGCVNNAGITDDALFIKVKDGVIAKRMSLDAWKRVVDVNLTGVFLCGREAASQMVVSGKGGVIVNISSISRAGNMGQTNYAAAKAGVHALTVTWAKELAQYGIRTGTVSPGFMATPMTAAMRPDMYEKIAGSVPLKRLGQPDNIAQSVAFIIENDYFTGRIVECDGGLRM</sequence>
<evidence type="ECO:0000313" key="4">
    <source>
        <dbReference type="EMBL" id="KKO02437.1"/>
    </source>
</evidence>
<gene>
    <name evidence="4" type="ORF">LCGC14_0108530</name>
</gene>
<dbReference type="PRINTS" id="PR00081">
    <property type="entry name" value="GDHRDH"/>
</dbReference>
<organism evidence="4">
    <name type="scientific">marine sediment metagenome</name>
    <dbReference type="NCBI Taxonomy" id="412755"/>
    <lineage>
        <taxon>unclassified sequences</taxon>
        <taxon>metagenomes</taxon>
        <taxon>ecological metagenomes</taxon>
    </lineage>
</organism>
<dbReference type="InterPro" id="IPR020904">
    <property type="entry name" value="Sc_DH/Rdtase_CS"/>
</dbReference>
<accession>A0A0F9XSD7</accession>
<dbReference type="PANTHER" id="PTHR42760:SF135">
    <property type="entry name" value="BLL7886 PROTEIN"/>
    <property type="match status" value="1"/>
</dbReference>
<dbReference type="PANTHER" id="PTHR42760">
    <property type="entry name" value="SHORT-CHAIN DEHYDROGENASES/REDUCTASES FAMILY MEMBER"/>
    <property type="match status" value="1"/>
</dbReference>
<evidence type="ECO:0000259" key="3">
    <source>
        <dbReference type="SMART" id="SM00822"/>
    </source>
</evidence>
<protein>
    <recommendedName>
        <fullName evidence="3">Ketoreductase domain-containing protein</fullName>
    </recommendedName>
</protein>
<dbReference type="NCBIfam" id="NF006072">
    <property type="entry name" value="PRK08217.1"/>
    <property type="match status" value="1"/>
</dbReference>
<comment type="caution">
    <text evidence="4">The sequence shown here is derived from an EMBL/GenBank/DDBJ whole genome shotgun (WGS) entry which is preliminary data.</text>
</comment>
<dbReference type="Pfam" id="PF00106">
    <property type="entry name" value="adh_short"/>
    <property type="match status" value="1"/>
</dbReference>
<dbReference type="FunFam" id="3.40.50.720:FF:000173">
    <property type="entry name" value="3-oxoacyl-[acyl-carrier protein] reductase"/>
    <property type="match status" value="1"/>
</dbReference>
<proteinExistence type="inferred from homology"/>
<reference evidence="4" key="1">
    <citation type="journal article" date="2015" name="Nature">
        <title>Complex archaea that bridge the gap between prokaryotes and eukaryotes.</title>
        <authorList>
            <person name="Spang A."/>
            <person name="Saw J.H."/>
            <person name="Jorgensen S.L."/>
            <person name="Zaremba-Niedzwiedzka K."/>
            <person name="Martijn J."/>
            <person name="Lind A.E."/>
            <person name="van Eijk R."/>
            <person name="Schleper C."/>
            <person name="Guy L."/>
            <person name="Ettema T.J."/>
        </authorList>
    </citation>
    <scope>NUCLEOTIDE SEQUENCE</scope>
</reference>
<dbReference type="EMBL" id="LAZR01000031">
    <property type="protein sequence ID" value="KKO02437.1"/>
    <property type="molecule type" value="Genomic_DNA"/>
</dbReference>
<dbReference type="InterPro" id="IPR057326">
    <property type="entry name" value="KR_dom"/>
</dbReference>
<feature type="domain" description="Ketoreductase" evidence="3">
    <location>
        <begin position="6"/>
        <end position="199"/>
    </location>
</feature>
<dbReference type="AlphaFoldDB" id="A0A0F9XSD7"/>
<dbReference type="GO" id="GO:0016616">
    <property type="term" value="F:oxidoreductase activity, acting on the CH-OH group of donors, NAD or NADP as acceptor"/>
    <property type="evidence" value="ECO:0007669"/>
    <property type="project" value="UniProtKB-ARBA"/>
</dbReference>
<dbReference type="Gene3D" id="3.40.50.720">
    <property type="entry name" value="NAD(P)-binding Rossmann-like Domain"/>
    <property type="match status" value="1"/>
</dbReference>
<keyword evidence="2" id="KW-0560">Oxidoreductase</keyword>
<name>A0A0F9XSD7_9ZZZZ</name>
<dbReference type="PROSITE" id="PS00061">
    <property type="entry name" value="ADH_SHORT"/>
    <property type="match status" value="1"/>
</dbReference>
<dbReference type="SUPFAM" id="SSF51735">
    <property type="entry name" value="NAD(P)-binding Rossmann-fold domains"/>
    <property type="match status" value="1"/>
</dbReference>
<dbReference type="InterPro" id="IPR002347">
    <property type="entry name" value="SDR_fam"/>
</dbReference>
<dbReference type="SMART" id="SM00822">
    <property type="entry name" value="PKS_KR"/>
    <property type="match status" value="1"/>
</dbReference>
<dbReference type="PRINTS" id="PR00080">
    <property type="entry name" value="SDRFAMILY"/>
</dbReference>
<evidence type="ECO:0000256" key="2">
    <source>
        <dbReference type="ARBA" id="ARBA00023002"/>
    </source>
</evidence>